<organism evidence="5 6">
    <name type="scientific">Folsomia candida</name>
    <name type="common">Springtail</name>
    <dbReference type="NCBI Taxonomy" id="158441"/>
    <lineage>
        <taxon>Eukaryota</taxon>
        <taxon>Metazoa</taxon>
        <taxon>Ecdysozoa</taxon>
        <taxon>Arthropoda</taxon>
        <taxon>Hexapoda</taxon>
        <taxon>Collembola</taxon>
        <taxon>Entomobryomorpha</taxon>
        <taxon>Isotomoidea</taxon>
        <taxon>Isotomidae</taxon>
        <taxon>Proisotominae</taxon>
        <taxon>Folsomia</taxon>
    </lineage>
</organism>
<dbReference type="GO" id="GO:0036064">
    <property type="term" value="C:ciliary basal body"/>
    <property type="evidence" value="ECO:0007669"/>
    <property type="project" value="TreeGrafter"/>
</dbReference>
<dbReference type="PANTHER" id="PTHR44186:SF1">
    <property type="entry name" value="BARDET-BIEDL SYNDROME 4 PROTEIN"/>
    <property type="match status" value="1"/>
</dbReference>
<dbReference type="GO" id="GO:0061512">
    <property type="term" value="P:protein localization to cilium"/>
    <property type="evidence" value="ECO:0007669"/>
    <property type="project" value="TreeGrafter"/>
</dbReference>
<evidence type="ECO:0000313" key="5">
    <source>
        <dbReference type="EMBL" id="OXA52205.1"/>
    </source>
</evidence>
<keyword evidence="2 4" id="KW-0802">TPR repeat</keyword>
<gene>
    <name evidence="5" type="ORF">Fcan01_13483</name>
</gene>
<sequence>MAANGLLDTIGETHTARNIRSASLQNKKTDLKHPASKNWLIHLHYIRREFETCKSIIFEELQRTNGNSEYANYVLSLIYRSEGKMQESLDKLQARVSQEAFEALAQIALAKKNLHDAIIVYEKAARIFPENSELLSNLGLLYMKVGRDDVSFVRLGSALAFDPLNSKALVAMASMMQTHEDYDHALAKYKGAMQTLPDSASVWNNTGMCFHFGKRKYVAAMSCLKRAYYLSPFDWKILHNLGLIHLHMQQYASAFHFLTASINLKPLQSHNFFLLAELFTIVAISHLDDLDYATHAFEQALRLNSEVINTDPATLWLNYGISLFNHKKYAEAYQKFKQVHAILSKTPRGSIDPDVKSTFTRVKSAMKLMNFHLQEENEPEILSAPPPFDNTVAPNTDVPTSTKLRDMEKTTANKKSMNLIDEADLV</sequence>
<dbReference type="AlphaFoldDB" id="A0A226E390"/>
<comment type="similarity">
    <text evidence="3">Belongs to the BBS4 family.</text>
</comment>
<dbReference type="InterPro" id="IPR011990">
    <property type="entry name" value="TPR-like_helical_dom_sf"/>
</dbReference>
<keyword evidence="1" id="KW-0677">Repeat</keyword>
<evidence type="ECO:0000313" key="6">
    <source>
        <dbReference type="Proteomes" id="UP000198287"/>
    </source>
</evidence>
<evidence type="ECO:0000256" key="3">
    <source>
        <dbReference type="ARBA" id="ARBA00023778"/>
    </source>
</evidence>
<dbReference type="InterPro" id="IPR019734">
    <property type="entry name" value="TPR_rpt"/>
</dbReference>
<protein>
    <submittedName>
        <fullName evidence="5">Bardet-Biedl syndrome 4 protein</fullName>
    </submittedName>
</protein>
<dbReference type="Gene3D" id="1.25.40.10">
    <property type="entry name" value="Tetratricopeptide repeat domain"/>
    <property type="match status" value="1"/>
</dbReference>
<evidence type="ECO:0000256" key="4">
    <source>
        <dbReference type="PROSITE-ProRule" id="PRU00339"/>
    </source>
</evidence>
<evidence type="ECO:0000256" key="1">
    <source>
        <dbReference type="ARBA" id="ARBA00022737"/>
    </source>
</evidence>
<proteinExistence type="inferred from homology"/>
<dbReference type="SUPFAM" id="SSF48452">
    <property type="entry name" value="TPR-like"/>
    <property type="match status" value="1"/>
</dbReference>
<evidence type="ECO:0000256" key="2">
    <source>
        <dbReference type="ARBA" id="ARBA00022803"/>
    </source>
</evidence>
<accession>A0A226E390</accession>
<dbReference type="GO" id="GO:0060271">
    <property type="term" value="P:cilium assembly"/>
    <property type="evidence" value="ECO:0007669"/>
    <property type="project" value="TreeGrafter"/>
</dbReference>
<dbReference type="PROSITE" id="PS50005">
    <property type="entry name" value="TPR"/>
    <property type="match status" value="2"/>
</dbReference>
<dbReference type="Proteomes" id="UP000198287">
    <property type="component" value="Unassembled WGS sequence"/>
</dbReference>
<dbReference type="SMART" id="SM00028">
    <property type="entry name" value="TPR"/>
    <property type="match status" value="6"/>
</dbReference>
<feature type="repeat" description="TPR" evidence="4">
    <location>
        <begin position="98"/>
        <end position="131"/>
    </location>
</feature>
<feature type="repeat" description="TPR" evidence="4">
    <location>
        <begin position="166"/>
        <end position="199"/>
    </location>
</feature>
<dbReference type="STRING" id="158441.A0A226E390"/>
<keyword evidence="6" id="KW-1185">Reference proteome</keyword>
<dbReference type="EMBL" id="LNIX01000007">
    <property type="protein sequence ID" value="OXA52205.1"/>
    <property type="molecule type" value="Genomic_DNA"/>
</dbReference>
<comment type="caution">
    <text evidence="5">The sequence shown here is derived from an EMBL/GenBank/DDBJ whole genome shotgun (WGS) entry which is preliminary data.</text>
</comment>
<dbReference type="OrthoDB" id="309339at2759"/>
<name>A0A226E390_FOLCA</name>
<dbReference type="PANTHER" id="PTHR44186">
    <property type="match status" value="1"/>
</dbReference>
<dbReference type="Pfam" id="PF13432">
    <property type="entry name" value="TPR_16"/>
    <property type="match status" value="1"/>
</dbReference>
<reference evidence="5 6" key="1">
    <citation type="submission" date="2015-12" db="EMBL/GenBank/DDBJ databases">
        <title>The genome of Folsomia candida.</title>
        <authorList>
            <person name="Faddeeva A."/>
            <person name="Derks M.F."/>
            <person name="Anvar Y."/>
            <person name="Smit S."/>
            <person name="Van Straalen N."/>
            <person name="Roelofs D."/>
        </authorList>
    </citation>
    <scope>NUCLEOTIDE SEQUENCE [LARGE SCALE GENOMIC DNA]</scope>
    <source>
        <strain evidence="5 6">VU population</strain>
        <tissue evidence="5">Whole body</tissue>
    </source>
</reference>
<dbReference type="OMA" id="ARIFPEN"/>